<protein>
    <recommendedName>
        <fullName evidence="3">Sulfotransferase domain-containing protein</fullName>
    </recommendedName>
</protein>
<dbReference type="SUPFAM" id="SSF52540">
    <property type="entry name" value="P-loop containing nucleoside triphosphate hydrolases"/>
    <property type="match status" value="1"/>
</dbReference>
<accession>A0ABV6ZSC3</accession>
<organism evidence="1 2">
    <name type="scientific">Labrys neptuniae</name>
    <dbReference type="NCBI Taxonomy" id="376174"/>
    <lineage>
        <taxon>Bacteria</taxon>
        <taxon>Pseudomonadati</taxon>
        <taxon>Pseudomonadota</taxon>
        <taxon>Alphaproteobacteria</taxon>
        <taxon>Hyphomicrobiales</taxon>
        <taxon>Xanthobacteraceae</taxon>
        <taxon>Labrys</taxon>
    </lineage>
</organism>
<dbReference type="InterPro" id="IPR027417">
    <property type="entry name" value="P-loop_NTPase"/>
</dbReference>
<reference evidence="1 2" key="1">
    <citation type="submission" date="2024-09" db="EMBL/GenBank/DDBJ databases">
        <title>Description of Labrys sedimenti sp. nov., isolated from a diclofenac-degrading enrichment culture, and genome-based reclassification of Labrys portucalensis as a later heterotypic synonym of Labrys neptuniae.</title>
        <authorList>
            <person name="Tancsics A."/>
            <person name="Csepanyi A."/>
        </authorList>
    </citation>
    <scope>NUCLEOTIDE SEQUENCE [LARGE SCALE GENOMIC DNA]</scope>
    <source>
        <strain evidence="1 2">LMG 23412</strain>
    </source>
</reference>
<dbReference type="EMBL" id="JBHGPK010000071">
    <property type="protein sequence ID" value="MFC2255079.1"/>
    <property type="molecule type" value="Genomic_DNA"/>
</dbReference>
<evidence type="ECO:0008006" key="3">
    <source>
        <dbReference type="Google" id="ProtNLM"/>
    </source>
</evidence>
<comment type="caution">
    <text evidence="1">The sequence shown here is derived from an EMBL/GenBank/DDBJ whole genome shotgun (WGS) entry which is preliminary data.</text>
</comment>
<name>A0ABV6ZSC3_9HYPH</name>
<gene>
    <name evidence="1" type="ORF">ACETRX_36395</name>
</gene>
<proteinExistence type="predicted"/>
<evidence type="ECO:0000313" key="2">
    <source>
        <dbReference type="Proteomes" id="UP001595190"/>
    </source>
</evidence>
<dbReference type="Gene3D" id="3.40.50.300">
    <property type="entry name" value="P-loop containing nucleotide triphosphate hydrolases"/>
    <property type="match status" value="1"/>
</dbReference>
<dbReference type="Proteomes" id="UP001595190">
    <property type="component" value="Unassembled WGS sequence"/>
</dbReference>
<sequence>MHKDNAVVLPKVVTMGLHSSASTWVFNVIRELLIVTHGEERVVSYYTEDAPQASTFHDNCLVLKSHHGSESLNRWIECVNPILFLSIRDPRDAALSMSQRFDVPLSITAQWVSNDFRQLIKFSSRNYPLLRYEDSFFNNPQTLIDMASLLNCSIGNQSLDFIFNTYTTDSVRKFVNDIASLPDERVRPHGGGRLVDVVTNYNSRHIGDGRSGKWRDLPQSEQDALTRKFESILKVFNYPL</sequence>
<evidence type="ECO:0000313" key="1">
    <source>
        <dbReference type="EMBL" id="MFC2255079.1"/>
    </source>
</evidence>
<dbReference type="RefSeq" id="WP_394315654.1">
    <property type="nucleotide sequence ID" value="NZ_JBHGPK010000071.1"/>
</dbReference>